<dbReference type="Proteomes" id="UP000095287">
    <property type="component" value="Unplaced"/>
</dbReference>
<dbReference type="PANTHER" id="PTHR13587:SF7">
    <property type="entry name" value="INTEGRATOR COMPLEX SUBUNIT 3"/>
    <property type="match status" value="1"/>
</dbReference>
<dbReference type="InterPro" id="IPR056518">
    <property type="entry name" value="HEAT_Ints3_C"/>
</dbReference>
<accession>A0A1I7YYC2</accession>
<feature type="region of interest" description="Disordered" evidence="2">
    <location>
        <begin position="1"/>
        <end position="23"/>
    </location>
</feature>
<sequence>MDDMDGSLMIDTKESSSSSSEEVGILERYTAALSDDNLRELTNELDEAVRNNDGSAVEIFNKLLYAVCEKIASAEDEQLELVAHCLLVIFQPFFSKHQFVPKDTSDDSVSETLSNTPFYALFRILSLMSDEERGNHKLLVLLVQMHEKKPCLSYLMLYFLKGGRTADDGGGMNIDDDSVRLYSSFCKQREESVEDQLALDLETCETDDHRLFVYLVPYIFDKFDTHVIGSPAVLKVVCSHVDRTQLLALTCSVFRETITMFRRDSFPQLIVASLEWEPLDQLTLWRFIHSDNIPADWIFPVIPKLSSSKHPEAVANALLMLRRMSRDPTMNLIKMMFSKPAKDTFTVNALMIIFDEDDAIHRTATLLLNLVKRLTKSGSLLISKNQKGALCVELVIAHIENLRQAYLAKGTKKVETFFSHADLREMFVEIKNEHSLEQIPKKYTELFTTVEIMEDERKGRGGRKTARRRAAVTNNNGDSDSDVPAVKKKRRVKEESDSD</sequence>
<dbReference type="GO" id="GO:0005737">
    <property type="term" value="C:cytoplasm"/>
    <property type="evidence" value="ECO:0007669"/>
    <property type="project" value="TreeGrafter"/>
</dbReference>
<dbReference type="AlphaFoldDB" id="A0A1I7YYC2"/>
<organism evidence="4 5">
    <name type="scientific">Steinernema glaseri</name>
    <dbReference type="NCBI Taxonomy" id="37863"/>
    <lineage>
        <taxon>Eukaryota</taxon>
        <taxon>Metazoa</taxon>
        <taxon>Ecdysozoa</taxon>
        <taxon>Nematoda</taxon>
        <taxon>Chromadorea</taxon>
        <taxon>Rhabditida</taxon>
        <taxon>Tylenchina</taxon>
        <taxon>Panagrolaimomorpha</taxon>
        <taxon>Strongyloidoidea</taxon>
        <taxon>Steinernematidae</taxon>
        <taxon>Steinernema</taxon>
    </lineage>
</organism>
<feature type="compositionally biased region" description="Basic residues" evidence="2">
    <location>
        <begin position="460"/>
        <end position="470"/>
    </location>
</feature>
<evidence type="ECO:0000313" key="4">
    <source>
        <dbReference type="Proteomes" id="UP000095287"/>
    </source>
</evidence>
<protein>
    <submittedName>
        <fullName evidence="5">SOSS complex subunit A homolog</fullName>
    </submittedName>
</protein>
<dbReference type="InterPro" id="IPR045334">
    <property type="entry name" value="INTS3"/>
</dbReference>
<keyword evidence="1" id="KW-0175">Coiled coil</keyword>
<feature type="region of interest" description="Disordered" evidence="2">
    <location>
        <begin position="457"/>
        <end position="499"/>
    </location>
</feature>
<evidence type="ECO:0000313" key="5">
    <source>
        <dbReference type="WBParaSite" id="L893_g20960.t1"/>
    </source>
</evidence>
<feature type="coiled-coil region" evidence="1">
    <location>
        <begin position="31"/>
        <end position="58"/>
    </location>
</feature>
<keyword evidence="4" id="KW-1185">Reference proteome</keyword>
<feature type="domain" description="Ints3-like C-terminal" evidence="3">
    <location>
        <begin position="55"/>
        <end position="448"/>
    </location>
</feature>
<evidence type="ECO:0000256" key="2">
    <source>
        <dbReference type="SAM" id="MobiDB-lite"/>
    </source>
</evidence>
<evidence type="ECO:0000259" key="3">
    <source>
        <dbReference type="Pfam" id="PF24566"/>
    </source>
</evidence>
<evidence type="ECO:0000256" key="1">
    <source>
        <dbReference type="SAM" id="Coils"/>
    </source>
</evidence>
<dbReference type="Pfam" id="PF24566">
    <property type="entry name" value="HEAT_Ints3_C"/>
    <property type="match status" value="1"/>
</dbReference>
<name>A0A1I7YYC2_9BILA</name>
<reference evidence="5" key="1">
    <citation type="submission" date="2016-11" db="UniProtKB">
        <authorList>
            <consortium name="WormBaseParasite"/>
        </authorList>
    </citation>
    <scope>IDENTIFICATION</scope>
</reference>
<proteinExistence type="predicted"/>
<dbReference type="WBParaSite" id="L893_g20960.t1">
    <property type="protein sequence ID" value="L893_g20960.t1"/>
    <property type="gene ID" value="L893_g20960"/>
</dbReference>
<dbReference type="PANTHER" id="PTHR13587">
    <property type="entry name" value="INTEGRATOR COMPLEX SUBUNIT 3"/>
    <property type="match status" value="1"/>
</dbReference>